<evidence type="ECO:0000313" key="5">
    <source>
        <dbReference type="EMBL" id="CBY36236.1"/>
    </source>
</evidence>
<evidence type="ECO:0000256" key="1">
    <source>
        <dbReference type="ARBA" id="ARBA00007062"/>
    </source>
</evidence>
<evidence type="ECO:0000256" key="2">
    <source>
        <dbReference type="SAM" id="MobiDB-lite"/>
    </source>
</evidence>
<feature type="compositionally biased region" description="Basic residues" evidence="2">
    <location>
        <begin position="298"/>
        <end position="307"/>
    </location>
</feature>
<dbReference type="Pfam" id="PF07923">
    <property type="entry name" value="N1221"/>
    <property type="match status" value="1"/>
</dbReference>
<evidence type="ECO:0000259" key="3">
    <source>
        <dbReference type="SMART" id="SM01292"/>
    </source>
</evidence>
<dbReference type="EMBL" id="FN655944">
    <property type="protein sequence ID" value="CBY40471.1"/>
    <property type="molecule type" value="Genomic_DNA"/>
</dbReference>
<dbReference type="InterPro" id="IPR021819">
    <property type="entry name" value="Far11/STRP_C"/>
</dbReference>
<protein>
    <recommendedName>
        <fullName evidence="7">Far11/STRP C-terminal domain-containing protein</fullName>
    </recommendedName>
</protein>
<feature type="domain" description="Far11/STRP N-terminal" evidence="3">
    <location>
        <begin position="5"/>
        <end position="319"/>
    </location>
</feature>
<dbReference type="Proteomes" id="UP000011014">
    <property type="component" value="Unassembled WGS sequence"/>
</dbReference>
<dbReference type="GO" id="GO:0007010">
    <property type="term" value="P:cytoskeleton organization"/>
    <property type="evidence" value="ECO:0007669"/>
    <property type="project" value="TreeGrafter"/>
</dbReference>
<comment type="similarity">
    <text evidence="1">Belongs to the STRIP family.</text>
</comment>
<reference evidence="5" key="1">
    <citation type="journal article" date="2010" name="Science">
        <title>Plasticity of animal genome architecture unmasked by rapid evolution of a pelagic tunicate.</title>
        <authorList>
            <person name="Denoeud F."/>
            <person name="Henriet S."/>
            <person name="Mungpakdee S."/>
            <person name="Aury J.M."/>
            <person name="Da Silva C."/>
            <person name="Brinkmann H."/>
            <person name="Mikhaleva J."/>
            <person name="Olsen L.C."/>
            <person name="Jubin C."/>
            <person name="Canestro C."/>
            <person name="Bouquet J.M."/>
            <person name="Danks G."/>
            <person name="Poulain J."/>
            <person name="Campsteijn C."/>
            <person name="Adamski M."/>
            <person name="Cross I."/>
            <person name="Yadetie F."/>
            <person name="Muffato M."/>
            <person name="Louis A."/>
            <person name="Butcher S."/>
            <person name="Tsagkogeorga G."/>
            <person name="Konrad A."/>
            <person name="Singh S."/>
            <person name="Jensen M.F."/>
            <person name="Cong E.H."/>
            <person name="Eikeseth-Otteraa H."/>
            <person name="Noel B."/>
            <person name="Anthouard V."/>
            <person name="Porcel B.M."/>
            <person name="Kachouri-Lafond R."/>
            <person name="Nishino A."/>
            <person name="Ugolini M."/>
            <person name="Chourrout P."/>
            <person name="Nishida H."/>
            <person name="Aasland R."/>
            <person name="Huzurbazar S."/>
            <person name="Westhof E."/>
            <person name="Delsuc F."/>
            <person name="Lehrach H."/>
            <person name="Reinhardt R."/>
            <person name="Weissenbach J."/>
            <person name="Roy S.W."/>
            <person name="Artiguenave F."/>
            <person name="Postlethwait J.H."/>
            <person name="Manak J.R."/>
            <person name="Thompson E.M."/>
            <person name="Jaillon O."/>
            <person name="Du Pasquier L."/>
            <person name="Boudinot P."/>
            <person name="Liberles D.A."/>
            <person name="Volff J.N."/>
            <person name="Philippe H."/>
            <person name="Lenhard B."/>
            <person name="Roest Crollius H."/>
            <person name="Wincker P."/>
            <person name="Chourrout D."/>
        </authorList>
    </citation>
    <scope>NUCLEOTIDE SEQUENCE [LARGE SCALE GENOMIC DNA]</scope>
</reference>
<dbReference type="PANTHER" id="PTHR13239:SF4">
    <property type="entry name" value="AT25231P"/>
    <property type="match status" value="1"/>
</dbReference>
<sequence length="807" mass="93174">MPGIPNQIDFEFADSDSLLVEIEEQYAYVECTDFTLNKKAAEELQEKHDFGSDEYWIAAATMLGSDDVQVQVTGCRVLLCGLQGGTSLEMRNETFDNPQNEVSADEQAMLDAELIHEIRHCSYQLAKLDYFHKLMRLLLAECKDILKAPMEDDTGHQVLIRLLFSVVYTIAEILRRPPAPSDSEDWRKIHFEFKESLQDSVEYIDDLLMILVDVNSSSLAPVIPMKKAVLLMWKLTLATFGGFNDAHNEKNKKRREAGLPEIENAAEIMKELTPVTTHIDTMVMNMAEGQIDYNGPQHRPKLQRNQKRNTSELEEDFDNLSEHPDDRPSTPAPTLGRGSRRPSLTSSRPVSPTRSESSLGPSLESPLATWTYPYLPWQPKVTLSEMDDFIRMARSKYLDYSFKYPKTESQMLAAVNNRYGLPKPIQNSMKIMDKYIYKSLADVQRESWAETEKHQLTKPFKRENTSIEILYEKIWQNLSMYIISLLKLLLAAAPTANKSDIFMQDQSGPHSIQLVMLISLDVSRHKEIVTKAIVGFILLLMKHLKNNHINQFENLSHHLYGSNCFPLIAKFFNQNMTMFVTQRNQIPKLDLRNAIRGLPVIQALIERATEDQMPYCWRNMFSSICFLRILVKIMKGKPWRVIWLVKYKATNIFKKTLLVKHGVFQLYVLKVIKLHARFLGRQWRKNNMDVVSGIYGMVRHHLTDDWAFFNAEPDKESSVQEENKITQTCSHFNRIVYLPEYQEWTKTGHIAKFNEIRLPPNFGSQYKAWVDKEVMSVNVDWDQLLTTENGDSVYEHEVEQVNEPAAA</sequence>
<evidence type="ECO:0000259" key="4">
    <source>
        <dbReference type="SMART" id="SM01293"/>
    </source>
</evidence>
<proteinExistence type="inferred from homology"/>
<dbReference type="InterPro" id="IPR040185">
    <property type="entry name" value="Far11/STRP"/>
</dbReference>
<feature type="compositionally biased region" description="Polar residues" evidence="2">
    <location>
        <begin position="342"/>
        <end position="354"/>
    </location>
</feature>
<dbReference type="SMART" id="SM01292">
    <property type="entry name" value="N1221"/>
    <property type="match status" value="1"/>
</dbReference>
<feature type="domain" description="Far11/STRP C-terminal" evidence="4">
    <location>
        <begin position="422"/>
        <end position="766"/>
    </location>
</feature>
<dbReference type="EMBL" id="FN654743">
    <property type="protein sequence ID" value="CBY36236.1"/>
    <property type="molecule type" value="Genomic_DNA"/>
</dbReference>
<gene>
    <name evidence="6" type="ORF">GSOID_T00022483001</name>
    <name evidence="5" type="ORF">GSOID_T00028722001</name>
</gene>
<organism evidence="5">
    <name type="scientific">Oikopleura dioica</name>
    <name type="common">Tunicate</name>
    <dbReference type="NCBI Taxonomy" id="34765"/>
    <lineage>
        <taxon>Eukaryota</taxon>
        <taxon>Metazoa</taxon>
        <taxon>Chordata</taxon>
        <taxon>Tunicata</taxon>
        <taxon>Appendicularia</taxon>
        <taxon>Copelata</taxon>
        <taxon>Oikopleuridae</taxon>
        <taxon>Oikopleura</taxon>
    </lineage>
</organism>
<dbReference type="AlphaFoldDB" id="E4YL75"/>
<dbReference type="InterPro" id="IPR012486">
    <property type="entry name" value="Far11/STRP_N"/>
</dbReference>
<name>E4YL75_OIKDI</name>
<dbReference type="PANTHER" id="PTHR13239">
    <property type="entry name" value="PROTEIN REQUIRED FOR HYPHAL ANASTOMOSIS HAM-2"/>
    <property type="match status" value="1"/>
</dbReference>
<dbReference type="SMART" id="SM01293">
    <property type="entry name" value="DUF3402"/>
    <property type="match status" value="1"/>
</dbReference>
<accession>E4YL75</accession>
<evidence type="ECO:0000313" key="6">
    <source>
        <dbReference type="EMBL" id="CBY40471.1"/>
    </source>
</evidence>
<dbReference type="GO" id="GO:0005829">
    <property type="term" value="C:cytosol"/>
    <property type="evidence" value="ECO:0007669"/>
    <property type="project" value="TreeGrafter"/>
</dbReference>
<evidence type="ECO:0008006" key="7">
    <source>
        <dbReference type="Google" id="ProtNLM"/>
    </source>
</evidence>
<dbReference type="Pfam" id="PF11882">
    <property type="entry name" value="DUF3402"/>
    <property type="match status" value="2"/>
</dbReference>
<feature type="region of interest" description="Disordered" evidence="2">
    <location>
        <begin position="291"/>
        <end position="363"/>
    </location>
</feature>